<name>A0A4S4LRW9_9AGAM</name>
<feature type="region of interest" description="Disordered" evidence="1">
    <location>
        <begin position="722"/>
        <end position="781"/>
    </location>
</feature>
<dbReference type="Proteomes" id="UP000310158">
    <property type="component" value="Unassembled WGS sequence"/>
</dbReference>
<feature type="compositionally biased region" description="Low complexity" evidence="1">
    <location>
        <begin position="541"/>
        <end position="553"/>
    </location>
</feature>
<feature type="region of interest" description="Disordered" evidence="1">
    <location>
        <begin position="203"/>
        <end position="248"/>
    </location>
</feature>
<keyword evidence="3" id="KW-1185">Reference proteome</keyword>
<evidence type="ECO:0000313" key="3">
    <source>
        <dbReference type="Proteomes" id="UP000310158"/>
    </source>
</evidence>
<evidence type="ECO:0000313" key="2">
    <source>
        <dbReference type="EMBL" id="THH15114.1"/>
    </source>
</evidence>
<dbReference type="OrthoDB" id="9402762at2759"/>
<evidence type="ECO:0008006" key="4">
    <source>
        <dbReference type="Google" id="ProtNLM"/>
    </source>
</evidence>
<dbReference type="EMBL" id="SGPL01000229">
    <property type="protein sequence ID" value="THH15114.1"/>
    <property type="molecule type" value="Genomic_DNA"/>
</dbReference>
<dbReference type="Pfam" id="PF11957">
    <property type="entry name" value="efThoc1"/>
    <property type="match status" value="1"/>
</dbReference>
<comment type="caution">
    <text evidence="2">The sequence shown here is derived from an EMBL/GenBank/DDBJ whole genome shotgun (WGS) entry which is preliminary data.</text>
</comment>
<proteinExistence type="predicted"/>
<protein>
    <recommendedName>
        <fullName evidence="4">THO complex subunit 1</fullName>
    </recommendedName>
</protein>
<dbReference type="PANTHER" id="PTHR13265">
    <property type="entry name" value="THO COMPLEX SUBUNIT 1"/>
    <property type="match status" value="1"/>
</dbReference>
<dbReference type="PANTHER" id="PTHR13265:SF0">
    <property type="entry name" value="HPR1"/>
    <property type="match status" value="1"/>
</dbReference>
<gene>
    <name evidence="2" type="ORF">EW146_g5313</name>
</gene>
<feature type="compositionally biased region" description="Basic and acidic residues" evidence="1">
    <location>
        <begin position="203"/>
        <end position="235"/>
    </location>
</feature>
<dbReference type="GO" id="GO:0000445">
    <property type="term" value="C:THO complex part of transcription export complex"/>
    <property type="evidence" value="ECO:0007669"/>
    <property type="project" value="TreeGrafter"/>
</dbReference>
<dbReference type="InterPro" id="IPR021861">
    <property type="entry name" value="THO_THOC1"/>
</dbReference>
<evidence type="ECO:0000256" key="1">
    <source>
        <dbReference type="SAM" id="MobiDB-lite"/>
    </source>
</evidence>
<feature type="region of interest" description="Disordered" evidence="1">
    <location>
        <begin position="581"/>
        <end position="658"/>
    </location>
</feature>
<organism evidence="2 3">
    <name type="scientific">Bondarzewia mesenterica</name>
    <dbReference type="NCBI Taxonomy" id="1095465"/>
    <lineage>
        <taxon>Eukaryota</taxon>
        <taxon>Fungi</taxon>
        <taxon>Dikarya</taxon>
        <taxon>Basidiomycota</taxon>
        <taxon>Agaricomycotina</taxon>
        <taxon>Agaricomycetes</taxon>
        <taxon>Russulales</taxon>
        <taxon>Bondarzewiaceae</taxon>
        <taxon>Bondarzewia</taxon>
    </lineage>
</organism>
<dbReference type="AlphaFoldDB" id="A0A4S4LRW9"/>
<feature type="region of interest" description="Disordered" evidence="1">
    <location>
        <begin position="303"/>
        <end position="325"/>
    </location>
</feature>
<feature type="compositionally biased region" description="Basic and acidic residues" evidence="1">
    <location>
        <begin position="748"/>
        <end position="778"/>
    </location>
</feature>
<feature type="compositionally biased region" description="Low complexity" evidence="1">
    <location>
        <begin position="621"/>
        <end position="643"/>
    </location>
</feature>
<accession>A0A4S4LRW9</accession>
<reference evidence="2 3" key="1">
    <citation type="submission" date="2019-02" db="EMBL/GenBank/DDBJ databases">
        <title>Genome sequencing of the rare red list fungi Bondarzewia mesenterica.</title>
        <authorList>
            <person name="Buettner E."/>
            <person name="Kellner H."/>
        </authorList>
    </citation>
    <scope>NUCLEOTIDE SEQUENCE [LARGE SCALE GENOMIC DNA]</scope>
    <source>
        <strain evidence="2 3">DSM 108281</strain>
    </source>
</reference>
<feature type="region of interest" description="Disordered" evidence="1">
    <location>
        <begin position="537"/>
        <end position="569"/>
    </location>
</feature>
<dbReference type="GO" id="GO:0006406">
    <property type="term" value="P:mRNA export from nucleus"/>
    <property type="evidence" value="ECO:0007669"/>
    <property type="project" value="TreeGrafter"/>
</dbReference>
<sequence length="796" mass="88508">MTLRTTASALSSLLKSLSSISVDKETLDKAVLKALEETPSQSTPDSRKSQWECALKNEVFNLAENEGNALEDAETKYYDELIVRLDLVLTFTEHDACEATFPLTTLQDLLETQTISSCSYIFSWIESRADRLTQGMVPQKGKALVLLRTLNDLLRRLSKMGSNTIFCGRILTFLSGVFPLGERSGVNLRGEYGSIWEGVSIKSQEEEKEAKEEAKEVDEKQEQDSMQVDEVKSDSQKPPSQPKLADKKNEKKEDFYNTFWSLQLPFSRPPLFAAPETFPEFKEAVNKVLPVIKEATAKERAMMGSRTNGTAGANPLKRKREADPGEESVSKDYFFAKFLTRPELLDLEIADTHFRRQFLFQLLILLNHLLMFTKAAKPTWQTPRNRSLQIEFTLEPSEAQWVQETITKAQDELKQTTPGGRAFSDTVFTILEREKNWVRWKNEMCTPFDREPYAIDLDGRKVGLEEATRDARRMMRVEPDDWEHALGSAPLTEIWEMGYRDLTDLQRPFQPGEVKDFVKKVKLEDNRIEMRKKTLSRQAERIAQARAKAAAAANPSAEHKEPTTITPASSQEIIARPAVPTGAQSPLLHPSLPAKPGTSTNPPSKAPEMTPAASPAPLPAPALATAPVTPSASNGPVLAASTPAPSPTPAAPATRVLPPDDQIAKFEENKHRWSWLALRTARDRYLAHFGKIGTGDIVLLAQDIEKEAKAERERIAKGEGSMPLMASATGAGEERGASVNDTDGEAAMAEKEKGSEVKEVEMKDAEKERETIEGESKPGEVAAVKQIEEDVKMETA</sequence>